<dbReference type="VEuPathDB" id="VectorBase:GPPI003984"/>
<evidence type="ECO:0000313" key="4">
    <source>
        <dbReference type="EnsemblMetazoa" id="GPPI003984-PA"/>
    </source>
</evidence>
<keyword evidence="5" id="KW-1185">Reference proteome</keyword>
<proteinExistence type="predicted"/>
<feature type="chain" id="PRO_5008404095" evidence="3">
    <location>
        <begin position="18"/>
        <end position="367"/>
    </location>
</feature>
<keyword evidence="3" id="KW-0732">Signal</keyword>
<keyword evidence="2" id="KW-0812">Transmembrane</keyword>
<evidence type="ECO:0000256" key="3">
    <source>
        <dbReference type="SAM" id="SignalP"/>
    </source>
</evidence>
<feature type="compositionally biased region" description="Low complexity" evidence="1">
    <location>
        <begin position="312"/>
        <end position="334"/>
    </location>
</feature>
<dbReference type="EMBL" id="JXJN01001456">
    <property type="status" value="NOT_ANNOTATED_CDS"/>
    <property type="molecule type" value="Genomic_DNA"/>
</dbReference>
<evidence type="ECO:0000256" key="2">
    <source>
        <dbReference type="SAM" id="Phobius"/>
    </source>
</evidence>
<feature type="signal peptide" evidence="3">
    <location>
        <begin position="1"/>
        <end position="17"/>
    </location>
</feature>
<dbReference type="Proteomes" id="UP000092460">
    <property type="component" value="Unassembled WGS sequence"/>
</dbReference>
<reference evidence="4" key="2">
    <citation type="submission" date="2020-05" db="UniProtKB">
        <authorList>
            <consortium name="EnsemblMetazoa"/>
        </authorList>
    </citation>
    <scope>IDENTIFICATION</scope>
    <source>
        <strain evidence="4">IAEA</strain>
    </source>
</reference>
<feature type="compositionally biased region" description="Polar residues" evidence="1">
    <location>
        <begin position="335"/>
        <end position="367"/>
    </location>
</feature>
<feature type="transmembrane region" description="Helical" evidence="2">
    <location>
        <begin position="103"/>
        <end position="126"/>
    </location>
</feature>
<protein>
    <submittedName>
        <fullName evidence="4">Uncharacterized protein</fullName>
    </submittedName>
</protein>
<organism evidence="4 5">
    <name type="scientific">Glossina palpalis gambiensis</name>
    <dbReference type="NCBI Taxonomy" id="67801"/>
    <lineage>
        <taxon>Eukaryota</taxon>
        <taxon>Metazoa</taxon>
        <taxon>Ecdysozoa</taxon>
        <taxon>Arthropoda</taxon>
        <taxon>Hexapoda</taxon>
        <taxon>Insecta</taxon>
        <taxon>Pterygota</taxon>
        <taxon>Neoptera</taxon>
        <taxon>Endopterygota</taxon>
        <taxon>Diptera</taxon>
        <taxon>Brachycera</taxon>
        <taxon>Muscomorpha</taxon>
        <taxon>Hippoboscoidea</taxon>
        <taxon>Glossinidae</taxon>
        <taxon>Glossina</taxon>
    </lineage>
</organism>
<name>A0A1B0APJ4_9MUSC</name>
<keyword evidence="2" id="KW-1133">Transmembrane helix</keyword>
<feature type="region of interest" description="Disordered" evidence="1">
    <location>
        <begin position="267"/>
        <end position="367"/>
    </location>
</feature>
<dbReference type="EnsemblMetazoa" id="GPPI003984-RA">
    <property type="protein sequence ID" value="GPPI003984-PA"/>
    <property type="gene ID" value="GPPI003984"/>
</dbReference>
<sequence>MMFFFFSFYILQTTVISSITMLASCVGNCGLSGPPPPDSILSMPPPPLPSFLLPKTSVMAASTNDSHPCFATFMCDPNPHPRESGMEFVELIGSHDGGLENTWIFVLITSCVGVLILGGLLAIILLKCRDTLFSSCNVSYHDSNIKQGTMSALGEPSKSNPFLAGGILYPCTSVNGRDTLQSQLANDSRLLWATLTPHGTRHFISDYPGFGTQEVTPGHYEVVDYRAKSQNQNFRDYVKRTPIKSFDNNGFTDYDYEDPTPLMDSYHDDMDSGYQEPQEVIGSIQRSSPRPHVSSPTRIDNPNIAPLNYYPINTRSQQINNNTNTSINTSTNSTLQRPNNLNSTTLNRKSTLSRRISDASSYNGQNI</sequence>
<feature type="compositionally biased region" description="Polar residues" evidence="1">
    <location>
        <begin position="284"/>
        <end position="300"/>
    </location>
</feature>
<evidence type="ECO:0000313" key="5">
    <source>
        <dbReference type="Proteomes" id="UP000092460"/>
    </source>
</evidence>
<evidence type="ECO:0000256" key="1">
    <source>
        <dbReference type="SAM" id="MobiDB-lite"/>
    </source>
</evidence>
<dbReference type="AlphaFoldDB" id="A0A1B0APJ4"/>
<accession>A0A1B0APJ4</accession>
<reference evidence="5" key="1">
    <citation type="submission" date="2015-01" db="EMBL/GenBank/DDBJ databases">
        <authorList>
            <person name="Aksoy S."/>
            <person name="Warren W."/>
            <person name="Wilson R.K."/>
        </authorList>
    </citation>
    <scope>NUCLEOTIDE SEQUENCE [LARGE SCALE GENOMIC DNA]</scope>
    <source>
        <strain evidence="5">IAEA</strain>
    </source>
</reference>
<keyword evidence="2" id="KW-0472">Membrane</keyword>